<dbReference type="Pfam" id="PF00560">
    <property type="entry name" value="LRR_1"/>
    <property type="match status" value="5"/>
</dbReference>
<dbReference type="PANTHER" id="PTHR48061">
    <property type="entry name" value="LEUCINE-RICH REPEAT RECEPTOR PROTEIN KINASE EMS1-LIKE-RELATED"/>
    <property type="match status" value="1"/>
</dbReference>
<keyword evidence="13" id="KW-0325">Glycoprotein</keyword>
<keyword evidence="5" id="KW-0964">Secreted</keyword>
<protein>
    <recommendedName>
        <fullName evidence="21">Leucine-rich repeat-containing N-terminal plant-type domain-containing protein</fullName>
    </recommendedName>
</protein>
<feature type="domain" description="Disease resistance R13L4/SHOC-2-like LRR" evidence="18">
    <location>
        <begin position="97"/>
        <end position="307"/>
    </location>
</feature>
<keyword evidence="4" id="KW-1003">Cell membrane</keyword>
<evidence type="ECO:0000313" key="20">
    <source>
        <dbReference type="Proteomes" id="UP001324115"/>
    </source>
</evidence>
<evidence type="ECO:0000256" key="4">
    <source>
        <dbReference type="ARBA" id="ARBA00022475"/>
    </source>
</evidence>
<comment type="caution">
    <text evidence="19">The sequence shown here is derived from an EMBL/GenBank/DDBJ whole genome shotgun (WGS) entry which is preliminary data.</text>
</comment>
<keyword evidence="9" id="KW-0677">Repeat</keyword>
<evidence type="ECO:0000256" key="10">
    <source>
        <dbReference type="ARBA" id="ARBA00022989"/>
    </source>
</evidence>
<feature type="domain" description="Leucine-rich repeat-containing N-terminal plant-type" evidence="17">
    <location>
        <begin position="39"/>
        <end position="88"/>
    </location>
</feature>
<dbReference type="InterPro" id="IPR003591">
    <property type="entry name" value="Leu-rich_rpt_typical-subtyp"/>
</dbReference>
<evidence type="ECO:0000256" key="15">
    <source>
        <dbReference type="SAM" id="Phobius"/>
    </source>
</evidence>
<keyword evidence="11 15" id="KW-0472">Membrane</keyword>
<keyword evidence="12" id="KW-0675">Receptor</keyword>
<dbReference type="InterPro" id="IPR032675">
    <property type="entry name" value="LRR_dom_sf"/>
</dbReference>
<keyword evidence="6" id="KW-0433">Leucine-rich repeat</keyword>
<organism evidence="19 20">
    <name type="scientific">Quercus rubra</name>
    <name type="common">Northern red oak</name>
    <name type="synonym">Quercus borealis</name>
    <dbReference type="NCBI Taxonomy" id="3512"/>
    <lineage>
        <taxon>Eukaryota</taxon>
        <taxon>Viridiplantae</taxon>
        <taxon>Streptophyta</taxon>
        <taxon>Embryophyta</taxon>
        <taxon>Tracheophyta</taxon>
        <taxon>Spermatophyta</taxon>
        <taxon>Magnoliopsida</taxon>
        <taxon>eudicotyledons</taxon>
        <taxon>Gunneridae</taxon>
        <taxon>Pentapetalae</taxon>
        <taxon>rosids</taxon>
        <taxon>fabids</taxon>
        <taxon>Fagales</taxon>
        <taxon>Fagaceae</taxon>
        <taxon>Quercus</taxon>
    </lineage>
</organism>
<evidence type="ECO:0000256" key="13">
    <source>
        <dbReference type="ARBA" id="ARBA00023180"/>
    </source>
</evidence>
<evidence type="ECO:0000256" key="12">
    <source>
        <dbReference type="ARBA" id="ARBA00023170"/>
    </source>
</evidence>
<evidence type="ECO:0000256" key="16">
    <source>
        <dbReference type="SAM" id="SignalP"/>
    </source>
</evidence>
<sequence length="749" mass="84467">MESSFLCIMFMRVLFLVSLFQLIVLTHSSPSIQSLCHVDESSALLQFKNSFSIKGSESSDRLACPKIASWTLDGQNSDCCSWDGVICDEDTGHVIELDLSSCNLYGSINSNSSLFHLVHLQRLNLAFNNFNYSQIPSQVGNLSRLTYLNLSSSMLSGEIPFTLMNLTKLTFLGLSSNNFQGPIPSSIVHLYNLEVLDVYNNNLNGTVELCMFLNMKSLGMLDLSHNELSLLIDETCTNATLPKFYGLDFAACNLIEFPNFLKNQDGLQWLSLAYNNITGHIPEWMWHISKESLRVMDLSFNFLTGFDGQVPIPLPWTNLAILDLSSNQLEGSLPIPPSSTLRYNIPNNKLSGRISQWICNMTSIQMLDLSNNSLSGSLPQCLNKFGDSLLVLNLQKNKLEGSIPQTWAKGTQLRMINFSENKFQNRLPTSLANLMMLEAIDLGVNQFNDSFPYWFGNLPNLMVLCIRSNKFNGPIVIPNAEYKFPNLRVLDLSNNSFSGKLPLEIFQNWKYRDFENESPLTYIHVKTNFTIPKGSWNYHLSYDYNYSMEITNKGMNMVYQRVQELFRGIDMSSNRFEGEIPESIGDLKVLHLFNVSNNFLSSNIPFSLENLAGLESLDLSLNRLLGEIPQQLTQLNFLQYFNVSYNNLTGHIPSGQQFNTFQNNSFEGNSGLCGSPLTNNCDTLLPPASISENSEDSDSPFEFDWKIVVIGYGFGTVVGVIIGHVVTARNPDWLRKTFGMKQLGRRHRN</sequence>
<dbReference type="PANTHER" id="PTHR48061:SF12">
    <property type="entry name" value="DISEASE RESISTANCE LIKE PROTEIN"/>
    <property type="match status" value="1"/>
</dbReference>
<evidence type="ECO:0008006" key="21">
    <source>
        <dbReference type="Google" id="ProtNLM"/>
    </source>
</evidence>
<feature type="transmembrane region" description="Helical" evidence="15">
    <location>
        <begin position="705"/>
        <end position="726"/>
    </location>
</feature>
<dbReference type="FunFam" id="3.80.10.10:FF:000095">
    <property type="entry name" value="LRR receptor-like serine/threonine-protein kinase GSO1"/>
    <property type="match status" value="1"/>
</dbReference>
<dbReference type="AlphaFoldDB" id="A0AAN7G847"/>
<evidence type="ECO:0000256" key="9">
    <source>
        <dbReference type="ARBA" id="ARBA00022737"/>
    </source>
</evidence>
<dbReference type="GO" id="GO:0099402">
    <property type="term" value="P:plant organ development"/>
    <property type="evidence" value="ECO:0007669"/>
    <property type="project" value="UniProtKB-ARBA"/>
</dbReference>
<evidence type="ECO:0000256" key="11">
    <source>
        <dbReference type="ARBA" id="ARBA00023136"/>
    </source>
</evidence>
<dbReference type="FunFam" id="3.80.10.10:FF:000111">
    <property type="entry name" value="LRR receptor-like serine/threonine-protein kinase ERECTA"/>
    <property type="match status" value="1"/>
</dbReference>
<evidence type="ECO:0000313" key="19">
    <source>
        <dbReference type="EMBL" id="KAK4605241.1"/>
    </source>
</evidence>
<feature type="chain" id="PRO_5042995924" description="Leucine-rich repeat-containing N-terminal plant-type domain-containing protein" evidence="16">
    <location>
        <begin position="29"/>
        <end position="749"/>
    </location>
</feature>
<dbReference type="GO" id="GO:0009653">
    <property type="term" value="P:anatomical structure morphogenesis"/>
    <property type="evidence" value="ECO:0007669"/>
    <property type="project" value="UniProtKB-ARBA"/>
</dbReference>
<dbReference type="Gene3D" id="3.80.10.10">
    <property type="entry name" value="Ribonuclease Inhibitor"/>
    <property type="match status" value="3"/>
</dbReference>
<evidence type="ECO:0000256" key="2">
    <source>
        <dbReference type="ARBA" id="ARBA00004251"/>
    </source>
</evidence>
<dbReference type="FunFam" id="3.80.10.10:FF:000400">
    <property type="entry name" value="Nuclear pore complex protein NUP107"/>
    <property type="match status" value="1"/>
</dbReference>
<proteinExistence type="inferred from homology"/>
<evidence type="ECO:0000256" key="1">
    <source>
        <dbReference type="ARBA" id="ARBA00004191"/>
    </source>
</evidence>
<dbReference type="Pfam" id="PF23598">
    <property type="entry name" value="LRR_14"/>
    <property type="match status" value="1"/>
</dbReference>
<accession>A0AAN7G847</accession>
<dbReference type="SUPFAM" id="SSF52058">
    <property type="entry name" value="L domain-like"/>
    <property type="match status" value="2"/>
</dbReference>
<feature type="signal peptide" evidence="16">
    <location>
        <begin position="1"/>
        <end position="28"/>
    </location>
</feature>
<dbReference type="PRINTS" id="PR00019">
    <property type="entry name" value="LEURICHRPT"/>
</dbReference>
<evidence type="ECO:0000256" key="6">
    <source>
        <dbReference type="ARBA" id="ARBA00022614"/>
    </source>
</evidence>
<keyword evidence="8 16" id="KW-0732">Signal</keyword>
<dbReference type="GO" id="GO:0005886">
    <property type="term" value="C:plasma membrane"/>
    <property type="evidence" value="ECO:0007669"/>
    <property type="project" value="UniProtKB-SubCell"/>
</dbReference>
<dbReference type="Proteomes" id="UP001324115">
    <property type="component" value="Unassembled WGS sequence"/>
</dbReference>
<comment type="subcellular location">
    <subcellularLocation>
        <location evidence="2">Cell membrane</location>
        <topology evidence="2">Single-pass type I membrane protein</topology>
    </subcellularLocation>
    <subcellularLocation>
        <location evidence="1">Secreted</location>
        <location evidence="1">Cell wall</location>
    </subcellularLocation>
</comment>
<keyword evidence="5" id="KW-0134">Cell wall</keyword>
<evidence type="ECO:0000256" key="3">
    <source>
        <dbReference type="ARBA" id="ARBA00009592"/>
    </source>
</evidence>
<keyword evidence="10 15" id="KW-1133">Transmembrane helix</keyword>
<dbReference type="Pfam" id="PF13855">
    <property type="entry name" value="LRR_8"/>
    <property type="match status" value="1"/>
</dbReference>
<evidence type="ECO:0000259" key="17">
    <source>
        <dbReference type="Pfam" id="PF08263"/>
    </source>
</evidence>
<gene>
    <name evidence="19" type="ORF">RGQ29_013346</name>
</gene>
<dbReference type="EMBL" id="JAXUIC010000002">
    <property type="protein sequence ID" value="KAK4605241.1"/>
    <property type="molecule type" value="Genomic_DNA"/>
</dbReference>
<comment type="similarity">
    <text evidence="14">Belongs to the polygalacturonase-inhibiting protein family.</text>
</comment>
<dbReference type="InterPro" id="IPR013210">
    <property type="entry name" value="LRR_N_plant-typ"/>
</dbReference>
<dbReference type="Pfam" id="PF08263">
    <property type="entry name" value="LRRNT_2"/>
    <property type="match status" value="1"/>
</dbReference>
<name>A0AAN7G847_QUERU</name>
<evidence type="ECO:0000259" key="18">
    <source>
        <dbReference type="Pfam" id="PF23598"/>
    </source>
</evidence>
<evidence type="ECO:0000256" key="14">
    <source>
        <dbReference type="ARBA" id="ARBA00038043"/>
    </source>
</evidence>
<dbReference type="InterPro" id="IPR055414">
    <property type="entry name" value="LRR_R13L4/SHOC2-like"/>
</dbReference>
<dbReference type="InterPro" id="IPR001611">
    <property type="entry name" value="Leu-rich_rpt"/>
</dbReference>
<keyword evidence="20" id="KW-1185">Reference proteome</keyword>
<dbReference type="SMART" id="SM00369">
    <property type="entry name" value="LRR_TYP"/>
    <property type="match status" value="6"/>
</dbReference>
<evidence type="ECO:0000256" key="7">
    <source>
        <dbReference type="ARBA" id="ARBA00022692"/>
    </source>
</evidence>
<evidence type="ECO:0000256" key="5">
    <source>
        <dbReference type="ARBA" id="ARBA00022512"/>
    </source>
</evidence>
<comment type="similarity">
    <text evidence="3">Belongs to the RLP family.</text>
</comment>
<keyword evidence="7 15" id="KW-0812">Transmembrane</keyword>
<evidence type="ECO:0000256" key="8">
    <source>
        <dbReference type="ARBA" id="ARBA00022729"/>
    </source>
</evidence>
<reference evidence="19 20" key="1">
    <citation type="journal article" date="2023" name="G3 (Bethesda)">
        <title>A haplotype-resolved chromosome-scale genome for Quercus rubra L. provides insights into the genetics of adaptive traits for red oak species.</title>
        <authorList>
            <person name="Kapoor B."/>
            <person name="Jenkins J."/>
            <person name="Schmutz J."/>
            <person name="Zhebentyayeva T."/>
            <person name="Kuelheim C."/>
            <person name="Coggeshall M."/>
            <person name="Heim C."/>
            <person name="Lasky J.R."/>
            <person name="Leites L."/>
            <person name="Islam-Faridi N."/>
            <person name="Romero-Severson J."/>
            <person name="DeLeo V.L."/>
            <person name="Lucas S.M."/>
            <person name="Lazic D."/>
            <person name="Gailing O."/>
            <person name="Carlson J."/>
            <person name="Staton M."/>
        </authorList>
    </citation>
    <scope>NUCLEOTIDE SEQUENCE [LARGE SCALE GENOMIC DNA]</scope>
    <source>
        <strain evidence="19">Pseudo-F2</strain>
    </source>
</reference>
<dbReference type="InterPro" id="IPR046956">
    <property type="entry name" value="RLP23-like"/>
</dbReference>